<dbReference type="AlphaFoldDB" id="A0A8S1AVV0"/>
<dbReference type="Proteomes" id="UP000494256">
    <property type="component" value="Unassembled WGS sequence"/>
</dbReference>
<dbReference type="OrthoDB" id="7474588at2759"/>
<dbReference type="PANTHER" id="PTHR33053">
    <property type="entry name" value="PROTEIN, PUTATIVE-RELATED"/>
    <property type="match status" value="1"/>
</dbReference>
<comment type="caution">
    <text evidence="2">The sequence shown here is derived from an EMBL/GenBank/DDBJ whole genome shotgun (WGS) entry which is preliminary data.</text>
</comment>
<dbReference type="EMBL" id="CADEBC010000558">
    <property type="protein sequence ID" value="CAB3252745.1"/>
    <property type="molecule type" value="Genomic_DNA"/>
</dbReference>
<protein>
    <submittedName>
        <fullName evidence="2">Uncharacterized protein</fullName>
    </submittedName>
</protein>
<evidence type="ECO:0000313" key="3">
    <source>
        <dbReference type="Proteomes" id="UP000494106"/>
    </source>
</evidence>
<evidence type="ECO:0000313" key="1">
    <source>
        <dbReference type="EMBL" id="CAB3241830.1"/>
    </source>
</evidence>
<name>A0A8S1AVV0_ARCPL</name>
<organism evidence="2 3">
    <name type="scientific">Arctia plantaginis</name>
    <name type="common">Wood tiger moth</name>
    <name type="synonym">Phalaena plantaginis</name>
    <dbReference type="NCBI Taxonomy" id="874455"/>
    <lineage>
        <taxon>Eukaryota</taxon>
        <taxon>Metazoa</taxon>
        <taxon>Ecdysozoa</taxon>
        <taxon>Arthropoda</taxon>
        <taxon>Hexapoda</taxon>
        <taxon>Insecta</taxon>
        <taxon>Pterygota</taxon>
        <taxon>Neoptera</taxon>
        <taxon>Endopterygota</taxon>
        <taxon>Lepidoptera</taxon>
        <taxon>Glossata</taxon>
        <taxon>Ditrysia</taxon>
        <taxon>Noctuoidea</taxon>
        <taxon>Erebidae</taxon>
        <taxon>Arctiinae</taxon>
        <taxon>Arctia</taxon>
    </lineage>
</organism>
<evidence type="ECO:0000313" key="4">
    <source>
        <dbReference type="Proteomes" id="UP000494256"/>
    </source>
</evidence>
<reference evidence="3 4" key="1">
    <citation type="submission" date="2020-04" db="EMBL/GenBank/DDBJ databases">
        <authorList>
            <person name="Wallbank WR R."/>
            <person name="Pardo Diaz C."/>
            <person name="Kozak K."/>
            <person name="Martin S."/>
            <person name="Jiggins C."/>
            <person name="Moest M."/>
            <person name="Warren A I."/>
            <person name="Byers J.R.P. K."/>
            <person name="Montejo-Kovacevich G."/>
            <person name="Yen C E."/>
        </authorList>
    </citation>
    <scope>NUCLEOTIDE SEQUENCE [LARGE SCALE GENOMIC DNA]</scope>
</reference>
<accession>A0A8S1AVV0</accession>
<gene>
    <name evidence="2" type="ORF">APLA_LOCUS13668</name>
    <name evidence="1" type="ORF">APLA_LOCUS9631</name>
</gene>
<sequence length="341" mass="38420">MYTYGVIDGRFVESVKISDASLVRVVNDRLEQVKTYCPQDFARKLINIEKHGKFKATEQRQLLFYTAPVIFSGIVNPAVHQHLLLLHASMRIMANPYFLNTEYVAFAERCIKLFVETASDVYGVEFLSFNTHTLLHLADDVRAFGALDSFSAFPYENNMSYCRKLCRKPSQHLQQIANRRAENCHTTASKFIDPRSLKFIGNHARGPAPSIDGSTDYDQFRKVVAGAVHLSVLLPDSTVCLKNTSIGVIQNVIRYNGSCHLLLKTFKDKVENLFNRPCDSSLIGVYLCSIMSTETIVVSIDEVSDKCFRMPYWPAAVDAPAATNSNSFAVFKIMSTHFETE</sequence>
<proteinExistence type="predicted"/>
<evidence type="ECO:0000313" key="2">
    <source>
        <dbReference type="EMBL" id="CAB3252745.1"/>
    </source>
</evidence>
<dbReference type="EMBL" id="CADEBD010000311">
    <property type="protein sequence ID" value="CAB3241830.1"/>
    <property type="molecule type" value="Genomic_DNA"/>
</dbReference>
<keyword evidence="3" id="KW-1185">Reference proteome</keyword>
<dbReference type="Proteomes" id="UP000494106">
    <property type="component" value="Unassembled WGS sequence"/>
</dbReference>